<feature type="chain" id="PRO_5009912079" description="DUF4402 domain-containing protein" evidence="1">
    <location>
        <begin position="31"/>
        <end position="189"/>
    </location>
</feature>
<reference evidence="2 4" key="1">
    <citation type="submission" date="2014-07" db="EMBL/GenBank/DDBJ databases">
        <title>Genome of Chryseobacterium vrystaatense LMG 22846.</title>
        <authorList>
            <person name="Pipes S.E."/>
            <person name="Stropko S.J."/>
            <person name="Newman J.D."/>
        </authorList>
    </citation>
    <scope>NUCLEOTIDE SEQUENCE [LARGE SCALE GENOMIC DNA]</scope>
    <source>
        <strain evidence="2 4">LMG 22846</strain>
    </source>
</reference>
<accession>A0A1M5LKR7</accession>
<dbReference type="PROSITE" id="PS51257">
    <property type="entry name" value="PROKAR_LIPOPROTEIN"/>
    <property type="match status" value="1"/>
</dbReference>
<dbReference type="Proteomes" id="UP000028719">
    <property type="component" value="Unassembled WGS sequence"/>
</dbReference>
<reference evidence="3" key="3">
    <citation type="submission" date="2016-11" db="EMBL/GenBank/DDBJ databases">
        <authorList>
            <person name="Jaros S."/>
            <person name="Januszkiewicz K."/>
            <person name="Wedrychowicz H."/>
        </authorList>
    </citation>
    <scope>NUCLEOTIDE SEQUENCE [LARGE SCALE GENOMIC DNA]</scope>
    <source>
        <strain evidence="3">YR203</strain>
    </source>
</reference>
<dbReference type="AlphaFoldDB" id="A0A1M5LKR7"/>
<evidence type="ECO:0000313" key="2">
    <source>
        <dbReference type="EMBL" id="KFF25021.1"/>
    </source>
</evidence>
<organism evidence="3 5">
    <name type="scientific">Chryseobacterium vrystaatense</name>
    <dbReference type="NCBI Taxonomy" id="307480"/>
    <lineage>
        <taxon>Bacteria</taxon>
        <taxon>Pseudomonadati</taxon>
        <taxon>Bacteroidota</taxon>
        <taxon>Flavobacteriia</taxon>
        <taxon>Flavobacteriales</taxon>
        <taxon>Weeksellaceae</taxon>
        <taxon>Chryseobacterium group</taxon>
        <taxon>Chryseobacterium</taxon>
    </lineage>
</organism>
<name>A0A1M5LKR7_9FLAO</name>
<dbReference type="OrthoDB" id="964707at2"/>
<feature type="signal peptide" evidence="1">
    <location>
        <begin position="1"/>
        <end position="30"/>
    </location>
</feature>
<dbReference type="RefSeq" id="WP_034746382.1">
    <property type="nucleotide sequence ID" value="NZ_FQVE01000007.1"/>
</dbReference>
<evidence type="ECO:0000313" key="5">
    <source>
        <dbReference type="Proteomes" id="UP000184108"/>
    </source>
</evidence>
<evidence type="ECO:0000313" key="3">
    <source>
        <dbReference type="EMBL" id="SHG65627.1"/>
    </source>
</evidence>
<protein>
    <recommendedName>
        <fullName evidence="6">DUF4402 domain-containing protein</fullName>
    </recommendedName>
</protein>
<sequence>MKITTYILRKLFSKKYLYLLLIILSSCLKAQTVNAGGSGWTVSVPAITEAGNNYGGTYASATNAIILSGTMPGSFLNLLSNGAARISMRYTPTTWNNSLRLYAKRSGGTATINGLCIGCTATVNGGTTYIEMLQSPDTAFCTINFSGLLGLGNSVNYSAINVQLQISGVSVTIPAASYSAQIVFTIGPN</sequence>
<evidence type="ECO:0000256" key="1">
    <source>
        <dbReference type="SAM" id="SignalP"/>
    </source>
</evidence>
<evidence type="ECO:0008006" key="6">
    <source>
        <dbReference type="Google" id="ProtNLM"/>
    </source>
</evidence>
<keyword evidence="1" id="KW-0732">Signal</keyword>
<reference evidence="5" key="2">
    <citation type="submission" date="2016-11" db="EMBL/GenBank/DDBJ databases">
        <authorList>
            <person name="Varghese N."/>
            <person name="Submissions S."/>
        </authorList>
    </citation>
    <scope>NUCLEOTIDE SEQUENCE [LARGE SCALE GENOMIC DNA]</scope>
    <source>
        <strain evidence="5">YR203</strain>
    </source>
</reference>
<keyword evidence="4" id="KW-1185">Reference proteome</keyword>
<evidence type="ECO:0000313" key="4">
    <source>
        <dbReference type="Proteomes" id="UP000028719"/>
    </source>
</evidence>
<dbReference type="Proteomes" id="UP000184108">
    <property type="component" value="Unassembled WGS sequence"/>
</dbReference>
<dbReference type="EMBL" id="FQVE01000007">
    <property type="protein sequence ID" value="SHG65627.1"/>
    <property type="molecule type" value="Genomic_DNA"/>
</dbReference>
<dbReference type="EMBL" id="JPRI01000006">
    <property type="protein sequence ID" value="KFF25021.1"/>
    <property type="molecule type" value="Genomic_DNA"/>
</dbReference>
<proteinExistence type="predicted"/>
<gene>
    <name evidence="2" type="ORF">IW16_16475</name>
    <name evidence="3" type="ORF">SAMN02787073_4587</name>
</gene>